<evidence type="ECO:0000313" key="1">
    <source>
        <dbReference type="EMBL" id="PIO38517.1"/>
    </source>
</evidence>
<organism evidence="1">
    <name type="scientific">Aquarana catesbeiana</name>
    <name type="common">American bullfrog</name>
    <name type="synonym">Rana catesbeiana</name>
    <dbReference type="NCBI Taxonomy" id="8400"/>
    <lineage>
        <taxon>Eukaryota</taxon>
        <taxon>Metazoa</taxon>
        <taxon>Chordata</taxon>
        <taxon>Craniata</taxon>
        <taxon>Vertebrata</taxon>
        <taxon>Euteleostomi</taxon>
        <taxon>Amphibia</taxon>
        <taxon>Batrachia</taxon>
        <taxon>Anura</taxon>
        <taxon>Neobatrachia</taxon>
        <taxon>Ranoidea</taxon>
        <taxon>Ranidae</taxon>
        <taxon>Aquarana</taxon>
    </lineage>
</organism>
<name>A0A2G9SEF1_AQUCT</name>
<sequence>MKSDLLCVHIQDATKDTSNCPICRCTVESTQVRNLTSVILKTVRGGFLARTNLRGIKDDTQVC</sequence>
<feature type="non-terminal residue" evidence="1">
    <location>
        <position position="63"/>
    </location>
</feature>
<reference evidence="1" key="1">
    <citation type="submission" date="2017-08" db="EMBL/GenBank/DDBJ databases">
        <title>Assembly of the North American Bullfrog Genome.</title>
        <authorList>
            <person name="Warren R.L."/>
            <person name="Vandervalk B.P."/>
            <person name="Kucuk E."/>
            <person name="Birol I."/>
            <person name="Helbing C."/>
            <person name="Pandoh P."/>
            <person name="Behsaz B."/>
            <person name="Mohamadi H."/>
            <person name="Chu J."/>
            <person name="Jackman S."/>
            <person name="Hammond S.A."/>
            <person name="Veldhoen N."/>
            <person name="Kirk H."/>
            <person name="Zhao Y."/>
            <person name="Coope R."/>
            <person name="Pleasance S."/>
            <person name="Moore R."/>
            <person name="Holt R."/>
        </authorList>
    </citation>
    <scope>NUCLEOTIDE SEQUENCE</scope>
    <source>
        <strain evidence="1">Bruno</strain>
        <tissue evidence="1">Liver</tissue>
    </source>
</reference>
<accession>A0A2G9SEF1</accession>
<protein>
    <submittedName>
        <fullName evidence="1">Uncharacterized protein</fullName>
    </submittedName>
</protein>
<gene>
    <name evidence="1" type="ORF">AB205_0113360</name>
</gene>
<dbReference type="AlphaFoldDB" id="A0A2G9SEF1"/>
<dbReference type="EMBL" id="KV924612">
    <property type="protein sequence ID" value="PIO38517.1"/>
    <property type="molecule type" value="Genomic_DNA"/>
</dbReference>
<proteinExistence type="predicted"/>